<evidence type="ECO:0000256" key="5">
    <source>
        <dbReference type="ARBA" id="ARBA00023295"/>
    </source>
</evidence>
<reference evidence="7" key="1">
    <citation type="journal article" date="2014" name="Int. J. Syst. Evol. Microbiol.">
        <title>Complete genome sequence of Corynebacterium casei LMG S-19264T (=DSM 44701T), isolated from a smear-ripened cheese.</title>
        <authorList>
            <consortium name="US DOE Joint Genome Institute (JGI-PGF)"/>
            <person name="Walter F."/>
            <person name="Albersmeier A."/>
            <person name="Kalinowski J."/>
            <person name="Ruckert C."/>
        </authorList>
    </citation>
    <scope>NUCLEOTIDE SEQUENCE</scope>
    <source>
        <strain evidence="7">JCM 18487</strain>
    </source>
</reference>
<dbReference type="EMBL" id="BMOY01000013">
    <property type="protein sequence ID" value="GGJ03684.1"/>
    <property type="molecule type" value="Genomic_DNA"/>
</dbReference>
<evidence type="ECO:0000256" key="6">
    <source>
        <dbReference type="RuleBase" id="RU361192"/>
    </source>
</evidence>
<accession>A0A917K9U4</accession>
<dbReference type="Proteomes" id="UP000637695">
    <property type="component" value="Unassembled WGS sequence"/>
</dbReference>
<proteinExistence type="inferred from homology"/>
<reference evidence="7" key="2">
    <citation type="submission" date="2020-09" db="EMBL/GenBank/DDBJ databases">
        <authorList>
            <person name="Sun Q."/>
            <person name="Ohkuma M."/>
        </authorList>
    </citation>
    <scope>NUCLEOTIDE SEQUENCE</scope>
    <source>
        <strain evidence="7">JCM 18487</strain>
    </source>
</reference>
<dbReference type="Pfam" id="PF07745">
    <property type="entry name" value="Glyco_hydro_53"/>
    <property type="match status" value="1"/>
</dbReference>
<dbReference type="EC" id="3.2.1.89" evidence="3 6"/>
<gene>
    <name evidence="7" type="ORF">GCM10010885_11190</name>
</gene>
<dbReference type="GO" id="GO:0045490">
    <property type="term" value="P:pectin catabolic process"/>
    <property type="evidence" value="ECO:0007669"/>
    <property type="project" value="TreeGrafter"/>
</dbReference>
<organism evidence="7 8">
    <name type="scientific">Alicyclobacillus cellulosilyticus</name>
    <dbReference type="NCBI Taxonomy" id="1003997"/>
    <lineage>
        <taxon>Bacteria</taxon>
        <taxon>Bacillati</taxon>
        <taxon>Bacillota</taxon>
        <taxon>Bacilli</taxon>
        <taxon>Bacillales</taxon>
        <taxon>Alicyclobacillaceae</taxon>
        <taxon>Alicyclobacillus</taxon>
    </lineage>
</organism>
<dbReference type="PANTHER" id="PTHR34983:SF1">
    <property type="entry name" value="ARABINOGALACTAN ENDO-BETA-1,4-GALACTANASE A"/>
    <property type="match status" value="1"/>
</dbReference>
<keyword evidence="8" id="KW-1185">Reference proteome</keyword>
<dbReference type="InterPro" id="IPR011683">
    <property type="entry name" value="Glyco_hydro_53"/>
</dbReference>
<dbReference type="InterPro" id="IPR017853">
    <property type="entry name" value="GH"/>
</dbReference>
<comment type="similarity">
    <text evidence="2 6">Belongs to the glycosyl hydrolase 53 family.</text>
</comment>
<protein>
    <recommendedName>
        <fullName evidence="3 6">Arabinogalactan endo-beta-1,4-galactanase</fullName>
        <ecNumber evidence="3 6">3.2.1.89</ecNumber>
    </recommendedName>
</protein>
<keyword evidence="4 6" id="KW-0378">Hydrolase</keyword>
<name>A0A917K9U4_9BACL</name>
<comment type="catalytic activity">
    <reaction evidence="1 6">
        <text>The enzyme specifically hydrolyzes (1-&gt;4)-beta-D-galactosidic linkages in type I arabinogalactans.</text>
        <dbReference type="EC" id="3.2.1.89"/>
    </reaction>
</comment>
<sequence>MASVFWKGADVSFLDEIEEKGGRYFFGDTAADALAICKELGFNCIRLRLWNDPEHGYCGPARTLAMARRVHAMGMQLMIDFHYSDTWADPGKQFKPAAWRELPFDALVDAVHEFTRSFLQAMVDQGTPPAAVQIGNEVTYGMLWEDGRVPGPSAAEQPAAWERFARLLAAGSSACRKVLGRAVDVVVHIDRGGDNAGSRFFLDHLLPYDVDFDTLGLSFYPWWHGTLAQFEANVCDLATRYAKDIALVETAYPWADNDVIHGNPWADDDVPIAGQAEVRPSVEGQRAFLASVFRIMRNLPGDRGKGVFYWEPAWIPVHGQVTGWHYNGLFDLGGRVLPSATVVADA</sequence>
<evidence type="ECO:0000313" key="7">
    <source>
        <dbReference type="EMBL" id="GGJ03684.1"/>
    </source>
</evidence>
<dbReference type="RefSeq" id="WP_188881665.1">
    <property type="nucleotide sequence ID" value="NZ_BMOY01000013.1"/>
</dbReference>
<comment type="caution">
    <text evidence="7">The sequence shown here is derived from an EMBL/GenBank/DDBJ whole genome shotgun (WGS) entry which is preliminary data.</text>
</comment>
<evidence type="ECO:0000256" key="2">
    <source>
        <dbReference type="ARBA" id="ARBA00010687"/>
    </source>
</evidence>
<dbReference type="PANTHER" id="PTHR34983">
    <property type="entry name" value="ARABINOGALACTAN ENDO-BETA-1,4-GALACTANASE A"/>
    <property type="match status" value="1"/>
</dbReference>
<dbReference type="GO" id="GO:0015926">
    <property type="term" value="F:glucosidase activity"/>
    <property type="evidence" value="ECO:0007669"/>
    <property type="project" value="InterPro"/>
</dbReference>
<evidence type="ECO:0000256" key="4">
    <source>
        <dbReference type="ARBA" id="ARBA00022801"/>
    </source>
</evidence>
<keyword evidence="5 6" id="KW-0326">Glycosidase</keyword>
<dbReference type="AlphaFoldDB" id="A0A917K9U4"/>
<evidence type="ECO:0000313" key="8">
    <source>
        <dbReference type="Proteomes" id="UP000637695"/>
    </source>
</evidence>
<dbReference type="SUPFAM" id="SSF51445">
    <property type="entry name" value="(Trans)glycosidases"/>
    <property type="match status" value="1"/>
</dbReference>
<dbReference type="Gene3D" id="3.20.20.80">
    <property type="entry name" value="Glycosidases"/>
    <property type="match status" value="1"/>
</dbReference>
<evidence type="ECO:0000256" key="1">
    <source>
        <dbReference type="ARBA" id="ARBA00001695"/>
    </source>
</evidence>
<dbReference type="GO" id="GO:0031218">
    <property type="term" value="F:arabinogalactan endo-1,4-beta-galactosidase activity"/>
    <property type="evidence" value="ECO:0007669"/>
    <property type="project" value="UniProtKB-EC"/>
</dbReference>
<evidence type="ECO:0000256" key="3">
    <source>
        <dbReference type="ARBA" id="ARBA00012556"/>
    </source>
</evidence>